<protein>
    <submittedName>
        <fullName evidence="1">Glycosyl transferase</fullName>
    </submittedName>
</protein>
<dbReference type="SUPFAM" id="SSF53448">
    <property type="entry name" value="Nucleotide-diphospho-sugar transferases"/>
    <property type="match status" value="1"/>
</dbReference>
<accession>A0A858R7Z0</accession>
<reference evidence="1" key="1">
    <citation type="submission" date="2020-04" db="EMBL/GenBank/DDBJ databases">
        <title>A desert anoxygenic phototrophic bacterium fixes CO2 using RubisCO under aerobic conditions.</title>
        <authorList>
            <person name="Tang K."/>
        </authorList>
    </citation>
    <scope>NUCLEOTIDE SEQUENCE [LARGE SCALE GENOMIC DNA]</scope>
    <source>
        <strain evidence="1">MIMtkB3</strain>
    </source>
</reference>
<dbReference type="AlphaFoldDB" id="A0A858R7Z0"/>
<gene>
    <name evidence="1" type="ORF">HHL28_10755</name>
</gene>
<name>A0A858R7Z0_9PROT</name>
<dbReference type="Proteomes" id="UP000501891">
    <property type="component" value="Chromosome"/>
</dbReference>
<dbReference type="Gene3D" id="3.90.550.10">
    <property type="entry name" value="Spore Coat Polysaccharide Biosynthesis Protein SpsA, Chain A"/>
    <property type="match status" value="1"/>
</dbReference>
<dbReference type="GO" id="GO:0016740">
    <property type="term" value="F:transferase activity"/>
    <property type="evidence" value="ECO:0007669"/>
    <property type="project" value="UniProtKB-KW"/>
</dbReference>
<sequence length="315" mass="36081">MTASRRFILVSGGDANYFPLMRELLASIRRFKTVDECPVGILDVGLKPEQRAELEAAGCRLVTPGWEYDLSPLRTMGQDHVRAEIAKLFLDRHFPGYGSIVWIDADAWIQDWAAIDLFLRAAEKGKFASVAQTGRFRPTEVTVKWLFRDVVRVRSILYKAAAKARLPQAIRQSLALRPTLNGGAFALRTDAPHWDAFRRWHAQVVRHCRLFSSVQLAMALGIFVDEMPVELLPEWCNYLGPWRYDAQRDCLVEYYLPNRPVGVVHMAGADAMRRDPTVTTPILDLDDRPHDLSLRYPHWERRAAVVRKVEELEMV</sequence>
<keyword evidence="2" id="KW-1185">Reference proteome</keyword>
<evidence type="ECO:0000313" key="1">
    <source>
        <dbReference type="EMBL" id="QJE73507.1"/>
    </source>
</evidence>
<dbReference type="InterPro" id="IPR029044">
    <property type="entry name" value="Nucleotide-diphossugar_trans"/>
</dbReference>
<evidence type="ECO:0000313" key="2">
    <source>
        <dbReference type="Proteomes" id="UP000501891"/>
    </source>
</evidence>
<dbReference type="KEGG" id="acru:HHL28_10755"/>
<keyword evidence="1" id="KW-0808">Transferase</keyword>
<proteinExistence type="predicted"/>
<organism evidence="1 2">
    <name type="scientific">Aerophototrophica crusticola</name>
    <dbReference type="NCBI Taxonomy" id="1709002"/>
    <lineage>
        <taxon>Bacteria</taxon>
        <taxon>Pseudomonadati</taxon>
        <taxon>Pseudomonadota</taxon>
        <taxon>Alphaproteobacteria</taxon>
        <taxon>Rhodospirillales</taxon>
        <taxon>Rhodospirillaceae</taxon>
        <taxon>Aerophototrophica</taxon>
    </lineage>
</organism>
<dbReference type="EMBL" id="CP051775">
    <property type="protein sequence ID" value="QJE73507.1"/>
    <property type="molecule type" value="Genomic_DNA"/>
</dbReference>